<keyword evidence="3" id="KW-1185">Reference proteome</keyword>
<dbReference type="Proteomes" id="UP000245119">
    <property type="component" value="Linkage Group LG1"/>
</dbReference>
<feature type="compositionally biased region" description="Basic and acidic residues" evidence="1">
    <location>
        <begin position="195"/>
        <end position="211"/>
    </location>
</feature>
<sequence>MLTSINTSAATSKSRTTTSMQKWPMVTRCHKQTVTHLHAGLANVTSVGELGWWRPGTTTEDRREATCYLSGGVDKSASVAVTYTVLPAYLVCAGDSGQSYLRASPRHTEAVDRHVDLCLHSSPLFCKMPSSPSFCEIQSSLLLGAVQSTFLWNDRYDHRYRRETGGLSWVARPSDGWPCEQLFPTSSPEGRGTTSRKEHSIAWQDDQRGHSDDDDDTAHSQQAAPHRSVANCQPWPAASDGGGGGGDGGDGGGDDVELL</sequence>
<dbReference type="EMBL" id="PZQS01000001">
    <property type="protein sequence ID" value="PVD38739.1"/>
    <property type="molecule type" value="Genomic_DNA"/>
</dbReference>
<accession>A0A2T7PZA5</accession>
<gene>
    <name evidence="2" type="ORF">C0Q70_01361</name>
</gene>
<feature type="compositionally biased region" description="Gly residues" evidence="1">
    <location>
        <begin position="240"/>
        <end position="251"/>
    </location>
</feature>
<feature type="compositionally biased region" description="Low complexity" evidence="1">
    <location>
        <begin position="7"/>
        <end position="19"/>
    </location>
</feature>
<reference evidence="2 3" key="1">
    <citation type="submission" date="2018-04" db="EMBL/GenBank/DDBJ databases">
        <title>The genome of golden apple snail Pomacea canaliculata provides insight into stress tolerance and invasive adaptation.</title>
        <authorList>
            <person name="Liu C."/>
            <person name="Liu B."/>
            <person name="Ren Y."/>
            <person name="Zhang Y."/>
            <person name="Wang H."/>
            <person name="Li S."/>
            <person name="Jiang F."/>
            <person name="Yin L."/>
            <person name="Zhang G."/>
            <person name="Qian W."/>
            <person name="Fan W."/>
        </authorList>
    </citation>
    <scope>NUCLEOTIDE SEQUENCE [LARGE SCALE GENOMIC DNA]</scope>
    <source>
        <strain evidence="2">SZHN2017</strain>
        <tissue evidence="2">Muscle</tissue>
    </source>
</reference>
<proteinExistence type="predicted"/>
<organism evidence="2 3">
    <name type="scientific">Pomacea canaliculata</name>
    <name type="common">Golden apple snail</name>
    <dbReference type="NCBI Taxonomy" id="400727"/>
    <lineage>
        <taxon>Eukaryota</taxon>
        <taxon>Metazoa</taxon>
        <taxon>Spiralia</taxon>
        <taxon>Lophotrochozoa</taxon>
        <taxon>Mollusca</taxon>
        <taxon>Gastropoda</taxon>
        <taxon>Caenogastropoda</taxon>
        <taxon>Architaenioglossa</taxon>
        <taxon>Ampullarioidea</taxon>
        <taxon>Ampullariidae</taxon>
        <taxon>Pomacea</taxon>
    </lineage>
</organism>
<evidence type="ECO:0000313" key="3">
    <source>
        <dbReference type="Proteomes" id="UP000245119"/>
    </source>
</evidence>
<dbReference type="AlphaFoldDB" id="A0A2T7PZA5"/>
<feature type="region of interest" description="Disordered" evidence="1">
    <location>
        <begin position="180"/>
        <end position="259"/>
    </location>
</feature>
<name>A0A2T7PZA5_POMCA</name>
<feature type="region of interest" description="Disordered" evidence="1">
    <location>
        <begin position="1"/>
        <end position="21"/>
    </location>
</feature>
<evidence type="ECO:0000256" key="1">
    <source>
        <dbReference type="SAM" id="MobiDB-lite"/>
    </source>
</evidence>
<comment type="caution">
    <text evidence="2">The sequence shown here is derived from an EMBL/GenBank/DDBJ whole genome shotgun (WGS) entry which is preliminary data.</text>
</comment>
<evidence type="ECO:0000313" key="2">
    <source>
        <dbReference type="EMBL" id="PVD38739.1"/>
    </source>
</evidence>
<protein>
    <submittedName>
        <fullName evidence="2">Uncharacterized protein</fullName>
    </submittedName>
</protein>